<keyword evidence="10" id="KW-1185">Reference proteome</keyword>
<evidence type="ECO:0000256" key="8">
    <source>
        <dbReference type="SAM" id="Phobius"/>
    </source>
</evidence>
<sequence>MVDATRTRASTPPQRTGSVAFATPAARRRFWLVLSVSLVLALLFATGLVVYDNPVPFGNSAFWTVARRRLSSVLVMLIIALCHALATVAFQTVTTNRIITPGIMGFESLYIAIQTAVVYFVGATGLTAFAGTGQFAVQVVLMVGLAVALFGWLLSGRFANLQIMLLIGIVIGGGLGSVSTFMQRMLSPSEFDLLTARLFGSVNNAREEYLPLAIPIVIVAATLLYARSRRLNVMALGKDMATGLGVNHQRELMITLTLVTLLMAVSTALVGPMTFFGFLVAALAYQFAGTSDHRYVLPLSVVFGFLVMTAAYFVMNHLFRAQGVVSIIIEFVGGTVFLWTILRRRML</sequence>
<evidence type="ECO:0000256" key="3">
    <source>
        <dbReference type="ARBA" id="ARBA00022448"/>
    </source>
</evidence>
<accession>A0ABW5UYV5</accession>
<dbReference type="RefSeq" id="WP_019617526.1">
    <property type="nucleotide sequence ID" value="NZ_JBHUNE010000008.1"/>
</dbReference>
<feature type="transmembrane region" description="Helical" evidence="8">
    <location>
        <begin position="321"/>
        <end position="342"/>
    </location>
</feature>
<dbReference type="EMBL" id="JBHUNE010000008">
    <property type="protein sequence ID" value="MFD2758892.1"/>
    <property type="molecule type" value="Genomic_DNA"/>
</dbReference>
<feature type="transmembrane region" description="Helical" evidence="8">
    <location>
        <begin position="258"/>
        <end position="283"/>
    </location>
</feature>
<evidence type="ECO:0000256" key="7">
    <source>
        <dbReference type="ARBA" id="ARBA00023136"/>
    </source>
</evidence>
<comment type="similarity">
    <text evidence="2">Belongs to the binding-protein-dependent transport system permease family. FecCD subfamily.</text>
</comment>
<dbReference type="InterPro" id="IPR037294">
    <property type="entry name" value="ABC_BtuC-like"/>
</dbReference>
<gene>
    <name evidence="9" type="ORF">ACFSW7_10940</name>
</gene>
<feature type="transmembrane region" description="Helical" evidence="8">
    <location>
        <begin position="209"/>
        <end position="226"/>
    </location>
</feature>
<keyword evidence="3" id="KW-0813">Transport</keyword>
<dbReference type="SUPFAM" id="SSF81345">
    <property type="entry name" value="ABC transporter involved in vitamin B12 uptake, BtuC"/>
    <property type="match status" value="1"/>
</dbReference>
<dbReference type="PANTHER" id="PTHR30472:SF19">
    <property type="entry name" value="PETROBACTIN IMPORT SYSTEM PERMEASE PROTEIN YCLO"/>
    <property type="match status" value="1"/>
</dbReference>
<dbReference type="Gene3D" id="1.10.3470.10">
    <property type="entry name" value="ABC transporter involved in vitamin B12 uptake, BtuC"/>
    <property type="match status" value="1"/>
</dbReference>
<protein>
    <submittedName>
        <fullName evidence="9">Iron chelate uptake ABC transporter family permease subunit</fullName>
    </submittedName>
</protein>
<comment type="caution">
    <text evidence="9">The sequence shown here is derived from an EMBL/GenBank/DDBJ whole genome shotgun (WGS) entry which is preliminary data.</text>
</comment>
<comment type="subcellular location">
    <subcellularLocation>
        <location evidence="1">Cell membrane</location>
        <topology evidence="1">Multi-pass membrane protein</topology>
    </subcellularLocation>
</comment>
<name>A0ABW5UYV5_9MICO</name>
<reference evidence="10" key="1">
    <citation type="journal article" date="2019" name="Int. J. Syst. Evol. Microbiol.">
        <title>The Global Catalogue of Microorganisms (GCM) 10K type strain sequencing project: providing services to taxonomists for standard genome sequencing and annotation.</title>
        <authorList>
            <consortium name="The Broad Institute Genomics Platform"/>
            <consortium name="The Broad Institute Genome Sequencing Center for Infectious Disease"/>
            <person name="Wu L."/>
            <person name="Ma J."/>
        </authorList>
    </citation>
    <scope>NUCLEOTIDE SEQUENCE [LARGE SCALE GENOMIC DNA]</scope>
    <source>
        <strain evidence="10">TISTR 1514</strain>
    </source>
</reference>
<evidence type="ECO:0000256" key="5">
    <source>
        <dbReference type="ARBA" id="ARBA00022692"/>
    </source>
</evidence>
<dbReference type="CDD" id="cd06550">
    <property type="entry name" value="TM_ABC_iron-siderophores_like"/>
    <property type="match status" value="1"/>
</dbReference>
<proteinExistence type="inferred from homology"/>
<keyword evidence="4" id="KW-1003">Cell membrane</keyword>
<feature type="transmembrane region" description="Helical" evidence="8">
    <location>
        <begin position="30"/>
        <end position="50"/>
    </location>
</feature>
<feature type="transmembrane region" description="Helical" evidence="8">
    <location>
        <begin position="161"/>
        <end position="182"/>
    </location>
</feature>
<dbReference type="InterPro" id="IPR000522">
    <property type="entry name" value="ABC_transptr_permease_BtuC"/>
</dbReference>
<evidence type="ECO:0000256" key="1">
    <source>
        <dbReference type="ARBA" id="ARBA00004651"/>
    </source>
</evidence>
<keyword evidence="5 8" id="KW-0812">Transmembrane</keyword>
<evidence type="ECO:0000256" key="2">
    <source>
        <dbReference type="ARBA" id="ARBA00007935"/>
    </source>
</evidence>
<feature type="transmembrane region" description="Helical" evidence="8">
    <location>
        <begin position="135"/>
        <end position="154"/>
    </location>
</feature>
<evidence type="ECO:0000256" key="4">
    <source>
        <dbReference type="ARBA" id="ARBA00022475"/>
    </source>
</evidence>
<evidence type="ECO:0000256" key="6">
    <source>
        <dbReference type="ARBA" id="ARBA00022989"/>
    </source>
</evidence>
<feature type="transmembrane region" description="Helical" evidence="8">
    <location>
        <begin position="109"/>
        <end position="129"/>
    </location>
</feature>
<feature type="transmembrane region" description="Helical" evidence="8">
    <location>
        <begin position="295"/>
        <end position="314"/>
    </location>
</feature>
<feature type="transmembrane region" description="Helical" evidence="8">
    <location>
        <begin position="70"/>
        <end position="89"/>
    </location>
</feature>
<evidence type="ECO:0000313" key="9">
    <source>
        <dbReference type="EMBL" id="MFD2758892.1"/>
    </source>
</evidence>
<evidence type="ECO:0000313" key="10">
    <source>
        <dbReference type="Proteomes" id="UP001597492"/>
    </source>
</evidence>
<keyword evidence="7 8" id="KW-0472">Membrane</keyword>
<organism evidence="9 10">
    <name type="scientific">Gulosibacter faecalis</name>
    <dbReference type="NCBI Taxonomy" id="272240"/>
    <lineage>
        <taxon>Bacteria</taxon>
        <taxon>Bacillati</taxon>
        <taxon>Actinomycetota</taxon>
        <taxon>Actinomycetes</taxon>
        <taxon>Micrococcales</taxon>
        <taxon>Microbacteriaceae</taxon>
        <taxon>Gulosibacter</taxon>
    </lineage>
</organism>
<dbReference type="PANTHER" id="PTHR30472">
    <property type="entry name" value="FERRIC ENTEROBACTIN TRANSPORT SYSTEM PERMEASE PROTEIN"/>
    <property type="match status" value="1"/>
</dbReference>
<dbReference type="Proteomes" id="UP001597492">
    <property type="component" value="Unassembled WGS sequence"/>
</dbReference>
<keyword evidence="6 8" id="KW-1133">Transmembrane helix</keyword>
<dbReference type="Pfam" id="PF01032">
    <property type="entry name" value="FecCD"/>
    <property type="match status" value="1"/>
</dbReference>